<evidence type="ECO:0000256" key="5">
    <source>
        <dbReference type="SAM" id="Phobius"/>
    </source>
</evidence>
<dbReference type="Proteomes" id="UP000015101">
    <property type="component" value="Unassembled WGS sequence"/>
</dbReference>
<reference evidence="9" key="1">
    <citation type="submission" date="2012-12" db="EMBL/GenBank/DDBJ databases">
        <authorList>
            <person name="Hellsten U."/>
            <person name="Grimwood J."/>
            <person name="Chapman J.A."/>
            <person name="Shapiro H."/>
            <person name="Aerts A."/>
            <person name="Otillar R.P."/>
            <person name="Terry A.Y."/>
            <person name="Boore J.L."/>
            <person name="Simakov O."/>
            <person name="Marletaz F."/>
            <person name="Cho S.-J."/>
            <person name="Edsinger-Gonzales E."/>
            <person name="Havlak P."/>
            <person name="Kuo D.-H."/>
            <person name="Larsson T."/>
            <person name="Lv J."/>
            <person name="Arendt D."/>
            <person name="Savage R."/>
            <person name="Osoegawa K."/>
            <person name="de Jong P."/>
            <person name="Lindberg D.R."/>
            <person name="Seaver E.C."/>
            <person name="Weisblat D.A."/>
            <person name="Putnam N.H."/>
            <person name="Grigoriev I.V."/>
            <person name="Rokhsar D.S."/>
        </authorList>
    </citation>
    <scope>NUCLEOTIDE SEQUENCE</scope>
</reference>
<evidence type="ECO:0000313" key="7">
    <source>
        <dbReference type="EMBL" id="ESO00732.1"/>
    </source>
</evidence>
<dbReference type="GeneID" id="20205505"/>
<evidence type="ECO:0000256" key="2">
    <source>
        <dbReference type="ARBA" id="ARBA00022692"/>
    </source>
</evidence>
<dbReference type="GO" id="GO:0016020">
    <property type="term" value="C:membrane"/>
    <property type="evidence" value="ECO:0007669"/>
    <property type="project" value="UniProtKB-SubCell"/>
</dbReference>
<feature type="transmembrane region" description="Helical" evidence="5">
    <location>
        <begin position="92"/>
        <end position="113"/>
    </location>
</feature>
<dbReference type="OrthoDB" id="10033446at2759"/>
<reference evidence="8" key="3">
    <citation type="submission" date="2015-06" db="UniProtKB">
        <authorList>
            <consortium name="EnsemblMetazoa"/>
        </authorList>
    </citation>
    <scope>IDENTIFICATION</scope>
</reference>
<dbReference type="SUPFAM" id="SSF81321">
    <property type="entry name" value="Family A G protein-coupled receptor-like"/>
    <property type="match status" value="1"/>
</dbReference>
<evidence type="ECO:0000256" key="1">
    <source>
        <dbReference type="ARBA" id="ARBA00004370"/>
    </source>
</evidence>
<dbReference type="HOGENOM" id="CLU_1654031_0_0_1"/>
<dbReference type="AlphaFoldDB" id="T1F9K6"/>
<evidence type="ECO:0000313" key="8">
    <source>
        <dbReference type="EnsemblMetazoa" id="HelroP175723"/>
    </source>
</evidence>
<dbReference type="RefSeq" id="XP_009021369.1">
    <property type="nucleotide sequence ID" value="XM_009023121.1"/>
</dbReference>
<name>T1F9K6_HELRO</name>
<evidence type="ECO:0000313" key="9">
    <source>
        <dbReference type="Proteomes" id="UP000015101"/>
    </source>
</evidence>
<dbReference type="EMBL" id="KB096900">
    <property type="protein sequence ID" value="ESO00732.1"/>
    <property type="molecule type" value="Genomic_DNA"/>
</dbReference>
<accession>T1F9K6</accession>
<feature type="transmembrane region" description="Helical" evidence="5">
    <location>
        <begin position="125"/>
        <end position="151"/>
    </location>
</feature>
<protein>
    <recommendedName>
        <fullName evidence="6">G-protein coupled receptors family 1 profile domain-containing protein</fullName>
    </recommendedName>
</protein>
<evidence type="ECO:0000256" key="3">
    <source>
        <dbReference type="ARBA" id="ARBA00022989"/>
    </source>
</evidence>
<organism evidence="8 9">
    <name type="scientific">Helobdella robusta</name>
    <name type="common">Californian leech</name>
    <dbReference type="NCBI Taxonomy" id="6412"/>
    <lineage>
        <taxon>Eukaryota</taxon>
        <taxon>Metazoa</taxon>
        <taxon>Spiralia</taxon>
        <taxon>Lophotrochozoa</taxon>
        <taxon>Annelida</taxon>
        <taxon>Clitellata</taxon>
        <taxon>Hirudinea</taxon>
        <taxon>Rhynchobdellida</taxon>
        <taxon>Glossiphoniidae</taxon>
        <taxon>Helobdella</taxon>
    </lineage>
</organism>
<dbReference type="InParanoid" id="T1F9K6"/>
<dbReference type="PROSITE" id="PS50262">
    <property type="entry name" value="G_PROTEIN_RECEP_F1_2"/>
    <property type="match status" value="1"/>
</dbReference>
<proteinExistence type="predicted"/>
<dbReference type="CTD" id="20205505"/>
<feature type="transmembrane region" description="Helical" evidence="5">
    <location>
        <begin position="16"/>
        <end position="40"/>
    </location>
</feature>
<feature type="transmembrane region" description="Helical" evidence="5">
    <location>
        <begin position="52"/>
        <end position="71"/>
    </location>
</feature>
<gene>
    <name evidence="8" type="primary">20205505</name>
    <name evidence="7" type="ORF">HELRODRAFT_175723</name>
</gene>
<keyword evidence="2 5" id="KW-0812">Transmembrane</keyword>
<feature type="domain" description="G-protein coupled receptors family 1 profile" evidence="6">
    <location>
        <begin position="33"/>
        <end position="160"/>
    </location>
</feature>
<keyword evidence="9" id="KW-1185">Reference proteome</keyword>
<sequence length="160" mass="18564">MRLQCQHDSRIKHAEGLAFTIIVPTICCIGMLLNFTILLILKSKRNFPESTYFYLFHLALADFLTLGFFCLNSVGKGFYPKSFHWRMYEIYVYFYFGSICSNASIFITVTVTVESHTTIVFIYNYTINVFIVSLRFIFIIFIHPILIIFIISDSSSSTNL</sequence>
<dbReference type="Gene3D" id="1.20.1070.10">
    <property type="entry name" value="Rhodopsin 7-helix transmembrane proteins"/>
    <property type="match status" value="1"/>
</dbReference>
<evidence type="ECO:0000256" key="4">
    <source>
        <dbReference type="ARBA" id="ARBA00023136"/>
    </source>
</evidence>
<dbReference type="EnsemblMetazoa" id="HelroT175723">
    <property type="protein sequence ID" value="HelroP175723"/>
    <property type="gene ID" value="HelroG175723"/>
</dbReference>
<evidence type="ECO:0000259" key="6">
    <source>
        <dbReference type="PROSITE" id="PS50262"/>
    </source>
</evidence>
<dbReference type="InterPro" id="IPR017452">
    <property type="entry name" value="GPCR_Rhodpsn_7TM"/>
</dbReference>
<dbReference type="KEGG" id="hro:HELRODRAFT_175723"/>
<comment type="subcellular location">
    <subcellularLocation>
        <location evidence="1">Membrane</location>
    </subcellularLocation>
</comment>
<dbReference type="EMBL" id="AMQM01005404">
    <property type="status" value="NOT_ANNOTATED_CDS"/>
    <property type="molecule type" value="Genomic_DNA"/>
</dbReference>
<keyword evidence="3 5" id="KW-1133">Transmembrane helix</keyword>
<reference evidence="7 9" key="2">
    <citation type="journal article" date="2013" name="Nature">
        <title>Insights into bilaterian evolution from three spiralian genomes.</title>
        <authorList>
            <person name="Simakov O."/>
            <person name="Marletaz F."/>
            <person name="Cho S.J."/>
            <person name="Edsinger-Gonzales E."/>
            <person name="Havlak P."/>
            <person name="Hellsten U."/>
            <person name="Kuo D.H."/>
            <person name="Larsson T."/>
            <person name="Lv J."/>
            <person name="Arendt D."/>
            <person name="Savage R."/>
            <person name="Osoegawa K."/>
            <person name="de Jong P."/>
            <person name="Grimwood J."/>
            <person name="Chapman J.A."/>
            <person name="Shapiro H."/>
            <person name="Aerts A."/>
            <person name="Otillar R.P."/>
            <person name="Terry A.Y."/>
            <person name="Boore J.L."/>
            <person name="Grigoriev I.V."/>
            <person name="Lindberg D.R."/>
            <person name="Seaver E.C."/>
            <person name="Weisblat D.A."/>
            <person name="Putnam N.H."/>
            <person name="Rokhsar D.S."/>
        </authorList>
    </citation>
    <scope>NUCLEOTIDE SEQUENCE</scope>
</reference>
<keyword evidence="4 5" id="KW-0472">Membrane</keyword>